<sequence length="404" mass="47861">MRIVEVLDKKQQKDFLNIARVIYKDDSNYACPLDPEIEGIFNPEENSFFKHGEACRWVLQNEDGKVIGRIAAFINKNKAFSFDQPTGGCGFFECVNDKTAAFTLFDTAKEWLKNRGMEAMDGPVNFGENDNHWGLLVDGFMPQGYGMPYHQKYYREFFEEYGFKVFFEQYSYHLDMTKPFPERFWKIAGWIAKKPGFTFEHFTYKNSEKYIQDLIAIYNEAWKFHDNFSPIDPEDIRKMVRDGKNIVEEEFIWFAYHEGNPIAFFVMMPDINQILIKMDGKFNFWSKLKFLYYLKRKTITRARITVMGVAPKYQRFGVESAIFWHMDKVMKRKPHYKEVELSWVGDFNPKMVSIYESVGGVKKKTHFTYRHLFDPNKPFKRTPIIPLENRGTKAKEKKVVESEE</sequence>
<dbReference type="Gene3D" id="3.40.630.30">
    <property type="match status" value="1"/>
</dbReference>
<dbReference type="Proteomes" id="UP000233535">
    <property type="component" value="Unassembled WGS sequence"/>
</dbReference>
<evidence type="ECO:0000313" key="3">
    <source>
        <dbReference type="Proteomes" id="UP000233535"/>
    </source>
</evidence>
<dbReference type="EMBL" id="MVDD01000001">
    <property type="protein sequence ID" value="PKQ65813.1"/>
    <property type="molecule type" value="Genomic_DNA"/>
</dbReference>
<keyword evidence="2" id="KW-0808">Transferase</keyword>
<dbReference type="PANTHER" id="PTHR41368">
    <property type="entry name" value="PROTEIN YGHO"/>
    <property type="match status" value="1"/>
</dbReference>
<proteinExistence type="predicted"/>
<dbReference type="AlphaFoldDB" id="A0A2N3I6D4"/>
<comment type="caution">
    <text evidence="2">The sequence shown here is derived from an EMBL/GenBank/DDBJ whole genome shotgun (WGS) entry which is preliminary data.</text>
</comment>
<reference evidence="2 3" key="1">
    <citation type="journal article" date="2017" name="Front. Microbiol.">
        <title>Labilibaculum manganireducens gen. nov., sp. nov. and Labilibaculum filiforme sp. nov., Novel Bacteroidetes Isolated from Subsurface Sediments of the Baltic Sea.</title>
        <authorList>
            <person name="Vandieken V."/>
            <person name="Marshall I.P."/>
            <person name="Niemann H."/>
            <person name="Engelen B."/>
            <person name="Cypionka H."/>
        </authorList>
    </citation>
    <scope>NUCLEOTIDE SEQUENCE [LARGE SCALE GENOMIC DNA]</scope>
    <source>
        <strain evidence="2 3">59.16B</strain>
    </source>
</reference>
<dbReference type="RefSeq" id="WP_180335595.1">
    <property type="nucleotide sequence ID" value="NZ_MVDD01000001.1"/>
</dbReference>
<protein>
    <submittedName>
        <fullName evidence="2">N-acetyltransferase</fullName>
    </submittedName>
</protein>
<keyword evidence="3" id="KW-1185">Reference proteome</keyword>
<dbReference type="SUPFAM" id="SSF55729">
    <property type="entry name" value="Acyl-CoA N-acyltransferases (Nat)"/>
    <property type="match status" value="1"/>
</dbReference>
<dbReference type="InterPro" id="IPR039968">
    <property type="entry name" value="BcerS-like"/>
</dbReference>
<accession>A0A2N3I6D4</accession>
<dbReference type="InterPro" id="IPR016181">
    <property type="entry name" value="Acyl_CoA_acyltransferase"/>
</dbReference>
<gene>
    <name evidence="2" type="ORF">BZG02_02070</name>
</gene>
<evidence type="ECO:0000259" key="1">
    <source>
        <dbReference type="PROSITE" id="PS51186"/>
    </source>
</evidence>
<dbReference type="InterPro" id="IPR000182">
    <property type="entry name" value="GNAT_dom"/>
</dbReference>
<name>A0A2N3I6D4_9BACT</name>
<organism evidence="2 3">
    <name type="scientific">Labilibaculum filiforme</name>
    <dbReference type="NCBI Taxonomy" id="1940526"/>
    <lineage>
        <taxon>Bacteria</taxon>
        <taxon>Pseudomonadati</taxon>
        <taxon>Bacteroidota</taxon>
        <taxon>Bacteroidia</taxon>
        <taxon>Marinilabiliales</taxon>
        <taxon>Marinifilaceae</taxon>
        <taxon>Labilibaculum</taxon>
    </lineage>
</organism>
<feature type="domain" description="N-acetyltransferase" evidence="1">
    <location>
        <begin position="202"/>
        <end position="380"/>
    </location>
</feature>
<dbReference type="PANTHER" id="PTHR41368:SF1">
    <property type="entry name" value="PROTEIN YGHO"/>
    <property type="match status" value="1"/>
</dbReference>
<evidence type="ECO:0000313" key="2">
    <source>
        <dbReference type="EMBL" id="PKQ65813.1"/>
    </source>
</evidence>
<dbReference type="GO" id="GO:0016747">
    <property type="term" value="F:acyltransferase activity, transferring groups other than amino-acyl groups"/>
    <property type="evidence" value="ECO:0007669"/>
    <property type="project" value="InterPro"/>
</dbReference>
<dbReference type="PROSITE" id="PS51186">
    <property type="entry name" value="GNAT"/>
    <property type="match status" value="1"/>
</dbReference>